<accession>A0A485KB82</accession>
<sequence>MPPTPSQLAPGTINSQRPPPPTILFKIAFYFDDAATFFSFLEALGSAELRGPLEPLWRLGQFHDHPSLWPVLRLSETLLRYSVYRDLVEAIVQFYPLVSVSWAQDIDWLHQHLACSPTTIKWFACIPPSRIRPVDWFTKWVQLPIVKMDLDNVSDLSLMHTPVDEFLTQFANLTSLRIHGFNLSLECLFEFAARPSSKLVELDIQGGGAEDTMTTLMLDYAMQWTGRQNIRTFRFRLFPFDMSVNPALQEAFYAALCSGPKDELQLSFTYCPSFYIAPLSVSYLKLDGSLLDATDLVRLANVLPHSPALKRLRLAHFNSEYLINAAFTMAFARLFERQAKSGVTTLFCINCSLGRLDWTKLKPFLERCTLHTIALVSLDLTRIQVAQIAQALQSNNTIRRINLAENDLVQSDLAALLDCNLHRHVPLEMLRIRLAKVHRPAYNRTEVVALGIVRGVNVTISA</sequence>
<name>A0A485KB82_9STRA</name>
<dbReference type="AlphaFoldDB" id="A0A485KB82"/>
<dbReference type="InterPro" id="IPR032675">
    <property type="entry name" value="LRR_dom_sf"/>
</dbReference>
<gene>
    <name evidence="2" type="primary">Aste57867_2975</name>
    <name evidence="1" type="ORF">As57867_002966</name>
    <name evidence="2" type="ORF">ASTE57867_2975</name>
</gene>
<dbReference type="OrthoDB" id="120976at2759"/>
<keyword evidence="3" id="KW-1185">Reference proteome</keyword>
<dbReference type="EMBL" id="CAADRA010000444">
    <property type="protein sequence ID" value="VFT80157.1"/>
    <property type="molecule type" value="Genomic_DNA"/>
</dbReference>
<dbReference type="SUPFAM" id="SSF52047">
    <property type="entry name" value="RNI-like"/>
    <property type="match status" value="1"/>
</dbReference>
<proteinExistence type="predicted"/>
<reference evidence="1" key="2">
    <citation type="submission" date="2019-06" db="EMBL/GenBank/DDBJ databases">
        <title>Genomics analysis of Aphanomyces spp. identifies a new class of oomycete effector associated with host adaptation.</title>
        <authorList>
            <person name="Gaulin E."/>
        </authorList>
    </citation>
    <scope>NUCLEOTIDE SEQUENCE</scope>
    <source>
        <strain evidence="1">CBS 578.67</strain>
    </source>
</reference>
<dbReference type="EMBL" id="VJMH01000444">
    <property type="protein sequence ID" value="KAF0716197.1"/>
    <property type="molecule type" value="Genomic_DNA"/>
</dbReference>
<organism evidence="2 3">
    <name type="scientific">Aphanomyces stellatus</name>
    <dbReference type="NCBI Taxonomy" id="120398"/>
    <lineage>
        <taxon>Eukaryota</taxon>
        <taxon>Sar</taxon>
        <taxon>Stramenopiles</taxon>
        <taxon>Oomycota</taxon>
        <taxon>Saprolegniomycetes</taxon>
        <taxon>Saprolegniales</taxon>
        <taxon>Verrucalvaceae</taxon>
        <taxon>Aphanomyces</taxon>
    </lineage>
</organism>
<dbReference type="Gene3D" id="3.80.10.10">
    <property type="entry name" value="Ribonuclease Inhibitor"/>
    <property type="match status" value="1"/>
</dbReference>
<reference evidence="2 3" key="1">
    <citation type="submission" date="2019-03" db="EMBL/GenBank/DDBJ databases">
        <authorList>
            <person name="Gaulin E."/>
            <person name="Dumas B."/>
        </authorList>
    </citation>
    <scope>NUCLEOTIDE SEQUENCE [LARGE SCALE GENOMIC DNA]</scope>
    <source>
        <strain evidence="2">CBS 568.67</strain>
    </source>
</reference>
<evidence type="ECO:0000313" key="2">
    <source>
        <dbReference type="EMBL" id="VFT80157.1"/>
    </source>
</evidence>
<evidence type="ECO:0000313" key="3">
    <source>
        <dbReference type="Proteomes" id="UP000332933"/>
    </source>
</evidence>
<protein>
    <submittedName>
        <fullName evidence="2">Aste57867_2975 protein</fullName>
    </submittedName>
</protein>
<evidence type="ECO:0000313" key="1">
    <source>
        <dbReference type="EMBL" id="KAF0716197.1"/>
    </source>
</evidence>
<dbReference type="Proteomes" id="UP000332933">
    <property type="component" value="Unassembled WGS sequence"/>
</dbReference>